<reference evidence="2 3" key="1">
    <citation type="submission" date="2018-07" db="EMBL/GenBank/DDBJ databases">
        <title>Genomic Encyclopedia of Type Strains, Phase III (KMG-III): the genomes of soil and plant-associated and newly described type strains.</title>
        <authorList>
            <person name="Whitman W."/>
        </authorList>
    </citation>
    <scope>NUCLEOTIDE SEQUENCE [LARGE SCALE GENOMIC DNA]</scope>
    <source>
        <strain evidence="2 3">CECT 7731</strain>
    </source>
</reference>
<organism evidence="2 3">
    <name type="scientific">Marinomonas foliarum</name>
    <dbReference type="NCBI Taxonomy" id="491950"/>
    <lineage>
        <taxon>Bacteria</taxon>
        <taxon>Pseudomonadati</taxon>
        <taxon>Pseudomonadota</taxon>
        <taxon>Gammaproteobacteria</taxon>
        <taxon>Oceanospirillales</taxon>
        <taxon>Oceanospirillaceae</taxon>
        <taxon>Marinomonas</taxon>
    </lineage>
</organism>
<dbReference type="RefSeq" id="WP_114412423.1">
    <property type="nucleotide sequence ID" value="NZ_QPJQ01000020.1"/>
</dbReference>
<dbReference type="Proteomes" id="UP000253506">
    <property type="component" value="Unassembled WGS sequence"/>
</dbReference>
<sequence length="698" mass="76494">MKGTFFKSAAVVACLSSAAAFGFNLDVLGWFQKDNSIDSMIEYVPADTALFLGGVSNEELVTSSDEMMAQLKGNGDAEVVMELLESLPPSKGLDFVNWLVKDYYDVAHNGGLETFQHYGLDIEGASVIYLDGVFPVARIALENEDTFLTLIKQAAQETDVTLGSETIGGQTLTTVELVNKDDVVLKLGFMIKDQVLTTAVISQKEDKVAQEQRFALAKPAQPMPADSWKNDGEAYNFLAASHGYMNLQNIANAILDKDSRTHKQVRALIGDDLPELSAAQMQCKADIVNIVSGAPRIVFGVNHYDVQGDDMALDFSYALEIKNANILGELNKLRGFIPSYLNGSSDLALGLGVGVSSDMVSPVLTSLWRQFTTADFSCEPLLTAQAKLREQNPAALSVFTSMAQNLSGVSFGIFDVEKNESSQIGANYDAIATITSEKPDVLAALAAQYIPILRGIQIPTDGSAVNLADSGLPMDTFVAIKGKHLVAYTGEKSKQVAEQLTTEEVTKRGMVAIAMDSTKLGDLTMNLGQLGANMGQDCTDLYTVSAALTSVPFNLNIREGFNDKGYESSWSMYFKDLAKFKNISRKDLLSSFNIEYLNEQCKWVAAGVETFNEDGAGTFIDTDEANSCNVYESRFEWQYAFGMIEETGSESQYRSSCDSEWEQQEDVDFTCQILGAKEDSFYCLQDDEYKTLYRYTRK</sequence>
<accession>A0A369A0G8</accession>
<evidence type="ECO:0000313" key="2">
    <source>
        <dbReference type="EMBL" id="RCX00974.1"/>
    </source>
</evidence>
<proteinExistence type="predicted"/>
<feature type="signal peptide" evidence="1">
    <location>
        <begin position="1"/>
        <end position="22"/>
    </location>
</feature>
<comment type="caution">
    <text evidence="2">The sequence shown here is derived from an EMBL/GenBank/DDBJ whole genome shotgun (WGS) entry which is preliminary data.</text>
</comment>
<gene>
    <name evidence="2" type="ORF">DFP77_12050</name>
</gene>
<evidence type="ECO:0000313" key="3">
    <source>
        <dbReference type="Proteomes" id="UP000253506"/>
    </source>
</evidence>
<dbReference type="OrthoDB" id="5750169at2"/>
<evidence type="ECO:0000256" key="1">
    <source>
        <dbReference type="SAM" id="SignalP"/>
    </source>
</evidence>
<dbReference type="EMBL" id="QPJQ01000020">
    <property type="protein sequence ID" value="RCX00974.1"/>
    <property type="molecule type" value="Genomic_DNA"/>
</dbReference>
<keyword evidence="1" id="KW-0732">Signal</keyword>
<dbReference type="AlphaFoldDB" id="A0A369A0G8"/>
<feature type="chain" id="PRO_5016644957" evidence="1">
    <location>
        <begin position="23"/>
        <end position="698"/>
    </location>
</feature>
<protein>
    <submittedName>
        <fullName evidence="2">Uncharacterized protein</fullName>
    </submittedName>
</protein>
<name>A0A369A0G8_9GAMM</name>